<sequence length="372" mass="39046">MQLGPRRPGQERLEPAFLNDPEYYPCSRSAEPIRGAGRGGGRILSQRSGRVRSTSARRRFTETRPGLPRLANWEGRGLVGGTGNQNRLWVWFSGPGLPALPQLSSAQEASLGTGTRFPVSVAGFYPHSAEASRAAGAARVTPRAPSPRPHFSGDVGGFEEEHVAQSRPFRRGSWKLPQAASRLHCIQQAPSICHPGCETGGGGSAYQVLDSSWWKKGTATVGKAPSRCGGISASWVHLGLNGGAVLQKAGGRVGSGGLREGGPGQRAGVAGREGTPSRAGVVAAVGNAGQGGRRASGCTRGTRFSALLDLVPRFSAGMGFVPAAPPGDTWHCLVTHCVVRIWGAGERVKDTHTHREKETEVLRVPQPSSPAA</sequence>
<organism evidence="1 2">
    <name type="scientific">Camelus bactrianus</name>
    <name type="common">Bactrian camel</name>
    <dbReference type="NCBI Taxonomy" id="9837"/>
    <lineage>
        <taxon>Eukaryota</taxon>
        <taxon>Metazoa</taxon>
        <taxon>Chordata</taxon>
        <taxon>Craniata</taxon>
        <taxon>Vertebrata</taxon>
        <taxon>Euteleostomi</taxon>
        <taxon>Mammalia</taxon>
        <taxon>Eutheria</taxon>
        <taxon>Laurasiatheria</taxon>
        <taxon>Artiodactyla</taxon>
        <taxon>Tylopoda</taxon>
        <taxon>Camelidae</taxon>
        <taxon>Camelus</taxon>
    </lineage>
</organism>
<keyword evidence="1" id="KW-1185">Reference proteome</keyword>
<protein>
    <submittedName>
        <fullName evidence="2">Uncharacterized protein LOC123612243</fullName>
    </submittedName>
</protein>
<proteinExistence type="predicted"/>
<name>A0AC58Q0H0_CAMBA</name>
<dbReference type="Proteomes" id="UP001732780">
    <property type="component" value="Chromosome X"/>
</dbReference>
<accession>A0AC58Q0H0</accession>
<gene>
    <name evidence="2" type="primary">LOC123612243</name>
</gene>
<dbReference type="RefSeq" id="XP_074215773.1">
    <property type="nucleotide sequence ID" value="XM_074359672.1"/>
</dbReference>
<evidence type="ECO:0000313" key="1">
    <source>
        <dbReference type="Proteomes" id="UP001732780"/>
    </source>
</evidence>
<reference evidence="2" key="1">
    <citation type="submission" date="2025-08" db="UniProtKB">
        <authorList>
            <consortium name="RefSeq"/>
        </authorList>
    </citation>
    <scope>IDENTIFICATION</scope>
    <source>
        <tissue evidence="2">Blood</tissue>
    </source>
</reference>
<evidence type="ECO:0000313" key="2">
    <source>
        <dbReference type="RefSeq" id="XP_074215773.1"/>
    </source>
</evidence>